<dbReference type="Proteomes" id="UP001595683">
    <property type="component" value="Unassembled WGS sequence"/>
</dbReference>
<dbReference type="Pfam" id="PF10009">
    <property type="entry name" value="DUF2252"/>
    <property type="match status" value="1"/>
</dbReference>
<keyword evidence="2" id="KW-1185">Reference proteome</keyword>
<protein>
    <submittedName>
        <fullName evidence="1">DUF2252 family protein</fullName>
    </submittedName>
</protein>
<accession>A0ABV7V546</accession>
<dbReference type="RefSeq" id="WP_268249452.1">
    <property type="nucleotide sequence ID" value="NZ_BMZP01000019.1"/>
</dbReference>
<reference evidence="2" key="1">
    <citation type="journal article" date="2019" name="Int. J. Syst. Evol. Microbiol.">
        <title>The Global Catalogue of Microorganisms (GCM) 10K type strain sequencing project: providing services to taxonomists for standard genome sequencing and annotation.</title>
        <authorList>
            <consortium name="The Broad Institute Genomics Platform"/>
            <consortium name="The Broad Institute Genome Sequencing Center for Infectious Disease"/>
            <person name="Wu L."/>
            <person name="Ma J."/>
        </authorList>
    </citation>
    <scope>NUCLEOTIDE SEQUENCE [LARGE SCALE GENOMIC DNA]</scope>
    <source>
        <strain evidence="2">KCTC 42224</strain>
    </source>
</reference>
<dbReference type="InterPro" id="IPR018721">
    <property type="entry name" value="DUF2252"/>
</dbReference>
<sequence>MKITPDRRAAALEARRGLKMARSVHAYVRGNTAQFYDWLGQSPVLADVPVGPEVWICGDCHLGNLGPLADRHHDFAIQIRDLDQTVIGNPALDLIRLGLSLETAARSSDLPGVVTAHMLAAMIDGYGRALSVQTDDDPAEPKVVRAVRRRAAGRKWRNLANERIDGPAPTLPLGKRFWPLADAEREALAALFGDGQVKRRALALAGHAGEGTVRVLDAAYWRKGCSSLGKLRYAVVLGVRGEADGPEYLALVDIKEAVPSVAPAAAGVAMPADPAERVVAGACALAPNLGERMIPAQVLGKPVVLRELAPQDLKIEVEQFSRRQAVAAASYLAYIVGMAHARQMDDETREEWRRRLVPTQADAQAPTWLWRSVVDLAARHEAGYLDHCRRLA</sequence>
<comment type="caution">
    <text evidence="1">The sequence shown here is derived from an EMBL/GenBank/DDBJ whole genome shotgun (WGS) entry which is preliminary data.</text>
</comment>
<evidence type="ECO:0000313" key="1">
    <source>
        <dbReference type="EMBL" id="MFC3672218.1"/>
    </source>
</evidence>
<dbReference type="EMBL" id="JBHRYE010000020">
    <property type="protein sequence ID" value="MFC3672218.1"/>
    <property type="molecule type" value="Genomic_DNA"/>
</dbReference>
<organism evidence="1 2">
    <name type="scientific">Novosphingobium pokkalii</name>
    <dbReference type="NCBI Taxonomy" id="1770194"/>
    <lineage>
        <taxon>Bacteria</taxon>
        <taxon>Pseudomonadati</taxon>
        <taxon>Pseudomonadota</taxon>
        <taxon>Alphaproteobacteria</taxon>
        <taxon>Sphingomonadales</taxon>
        <taxon>Sphingomonadaceae</taxon>
        <taxon>Novosphingobium</taxon>
    </lineage>
</organism>
<name>A0ABV7V546_9SPHN</name>
<dbReference type="PANTHER" id="PTHR39441">
    <property type="entry name" value="DUF2252 DOMAIN-CONTAINING PROTEIN"/>
    <property type="match status" value="1"/>
</dbReference>
<proteinExistence type="predicted"/>
<dbReference type="PANTHER" id="PTHR39441:SF1">
    <property type="entry name" value="DUF2252 DOMAIN-CONTAINING PROTEIN"/>
    <property type="match status" value="1"/>
</dbReference>
<dbReference type="InterPro" id="IPR011009">
    <property type="entry name" value="Kinase-like_dom_sf"/>
</dbReference>
<evidence type="ECO:0000313" key="2">
    <source>
        <dbReference type="Proteomes" id="UP001595683"/>
    </source>
</evidence>
<dbReference type="SUPFAM" id="SSF56112">
    <property type="entry name" value="Protein kinase-like (PK-like)"/>
    <property type="match status" value="1"/>
</dbReference>
<gene>
    <name evidence="1" type="ORF">ACFOOT_12380</name>
</gene>